<name>A0A5F0K4L3_9GAMM</name>
<protein>
    <submittedName>
        <fullName evidence="2">Uncharacterized protein</fullName>
    </submittedName>
</protein>
<evidence type="ECO:0000313" key="1">
    <source>
        <dbReference type="EMBL" id="TFF70880.1"/>
    </source>
</evidence>
<evidence type="ECO:0000313" key="3">
    <source>
        <dbReference type="Proteomes" id="UP000297720"/>
    </source>
</evidence>
<dbReference type="Proteomes" id="UP000297720">
    <property type="component" value="Unassembled WGS sequence"/>
</dbReference>
<reference evidence="2 4" key="1">
    <citation type="submission" date="2018-06" db="EMBL/GenBank/DDBJ databases">
        <title>Occurrence of a novel blaKPC-2- and qnrS2- harbouring IncP6 plasmid from Aeromonas taiwanensis isolates recovered from the river sediments.</title>
        <authorList>
            <person name="Zheng B."/>
            <person name="Yu X."/>
            <person name="Xiao Y."/>
        </authorList>
    </citation>
    <scope>NUCLEOTIDE SEQUENCE [LARGE SCALE GENOMIC DNA]</scope>
    <source>
        <strain evidence="1 3">1713</strain>
        <strain evidence="2 4">198</strain>
    </source>
</reference>
<organism evidence="2 4">
    <name type="scientific">Aeromonas taiwanensis</name>
    <dbReference type="NCBI Taxonomy" id="633417"/>
    <lineage>
        <taxon>Bacteria</taxon>
        <taxon>Pseudomonadati</taxon>
        <taxon>Pseudomonadota</taxon>
        <taxon>Gammaproteobacteria</taxon>
        <taxon>Aeromonadales</taxon>
        <taxon>Aeromonadaceae</taxon>
        <taxon>Aeromonas</taxon>
    </lineage>
</organism>
<sequence>MRAVFHPRPLIPLDGGLVILAGEEENTGMGIECGAVMGLMVGEVAIFIGNYPDAGWLHFFNDVGGHHHLGGKGADSYLAP</sequence>
<dbReference type="Proteomes" id="UP000297914">
    <property type="component" value="Unassembled WGS sequence"/>
</dbReference>
<evidence type="ECO:0000313" key="4">
    <source>
        <dbReference type="Proteomes" id="UP000297914"/>
    </source>
</evidence>
<comment type="caution">
    <text evidence="2">The sequence shown here is derived from an EMBL/GenBank/DDBJ whole genome shotgun (WGS) entry which is preliminary data.</text>
</comment>
<accession>A0A5F0K4L3</accession>
<proteinExistence type="predicted"/>
<evidence type="ECO:0000313" key="2">
    <source>
        <dbReference type="EMBL" id="TFF73950.1"/>
    </source>
</evidence>
<gene>
    <name evidence="1" type="ORF">DRM93_20710</name>
    <name evidence="2" type="ORF">DRM94_20710</name>
</gene>
<dbReference type="EMBL" id="QORL01000065">
    <property type="protein sequence ID" value="TFF70880.1"/>
    <property type="molecule type" value="Genomic_DNA"/>
</dbReference>
<dbReference type="EMBL" id="QORK01000065">
    <property type="protein sequence ID" value="TFF73950.1"/>
    <property type="molecule type" value="Genomic_DNA"/>
</dbReference>
<keyword evidence="3" id="KW-1185">Reference proteome</keyword>
<dbReference type="AlphaFoldDB" id="A0A5F0K4L3"/>